<proteinExistence type="predicted"/>
<feature type="compositionally biased region" description="Polar residues" evidence="5">
    <location>
        <begin position="83"/>
        <end position="93"/>
    </location>
</feature>
<feature type="compositionally biased region" description="Basic residues" evidence="5">
    <location>
        <begin position="389"/>
        <end position="402"/>
    </location>
</feature>
<evidence type="ECO:0000313" key="6">
    <source>
        <dbReference type="EMBL" id="KAF2103373.1"/>
    </source>
</evidence>
<organism evidence="6 7">
    <name type="scientific">Rhizodiscina lignyota</name>
    <dbReference type="NCBI Taxonomy" id="1504668"/>
    <lineage>
        <taxon>Eukaryota</taxon>
        <taxon>Fungi</taxon>
        <taxon>Dikarya</taxon>
        <taxon>Ascomycota</taxon>
        <taxon>Pezizomycotina</taxon>
        <taxon>Dothideomycetes</taxon>
        <taxon>Pleosporomycetidae</taxon>
        <taxon>Aulographales</taxon>
        <taxon>Rhizodiscinaceae</taxon>
        <taxon>Rhizodiscina</taxon>
    </lineage>
</organism>
<comment type="subcellular location">
    <subcellularLocation>
        <location evidence="1">Nucleus</location>
    </subcellularLocation>
</comment>
<feature type="compositionally biased region" description="Acidic residues" evidence="5">
    <location>
        <begin position="289"/>
        <end position="299"/>
    </location>
</feature>
<dbReference type="OrthoDB" id="514823at2759"/>
<dbReference type="Gene3D" id="3.90.1030.20">
    <property type="entry name" value="DNA polymerase delta, p66 (Cdc27) subunit, wHTH domain"/>
    <property type="match status" value="1"/>
</dbReference>
<feature type="compositionally biased region" description="Basic residues" evidence="5">
    <location>
        <begin position="181"/>
        <end position="191"/>
    </location>
</feature>
<keyword evidence="4" id="KW-0539">Nucleus</keyword>
<gene>
    <name evidence="6" type="ORF">NA57DRAFT_63930</name>
</gene>
<accession>A0A9P4IQ72</accession>
<evidence type="ECO:0000256" key="3">
    <source>
        <dbReference type="ARBA" id="ARBA00022705"/>
    </source>
</evidence>
<sequence length="459" mass="50897">MDKYKEYLAVNVLNESRVVDFRLLSRAMKIHVNLAKQMLYEFHRTQNARKPGTVHAIYYLEGTKAAPPAQTNGLHSQDDEDSIMQSSPFMSSMQEPEQPEEQEQQQEQIMQRAAALAQESELEEKQEVFEVIDTMFIYGLASGPLDDLKLLSECSRRVAAEFGSEDPLQAWKTYGVIQNKGVRRRSGKRPPRAAPAAVKAVPKPAAAVKSQPEKLKPSDTAMKNGVDGGSAVRTAAGAHAKPISELTTSKQGAPTIKREKSDIFKSFAKAKPKAKQDSTAESQPKDEPMLSDEGEDDEVPQSNAEADEAHRKARAEREEGLRMMMEDDGNALTRCQILLYSNSLADEEMADAPPAEPEAPVEEEEAAPIDKAPPPQKEEKEAYVEVSGGRRRGRRRIIKKKTTRDEEGYLVTKEEPVWESFSEDEPAPPPKKTKLPSAAPAKGKKGQGHGNIMNFFTKK</sequence>
<evidence type="ECO:0000256" key="1">
    <source>
        <dbReference type="ARBA" id="ARBA00004123"/>
    </source>
</evidence>
<feature type="region of interest" description="Disordered" evidence="5">
    <location>
        <begin position="345"/>
        <end position="459"/>
    </location>
</feature>
<keyword evidence="7" id="KW-1185">Reference proteome</keyword>
<dbReference type="GO" id="GO:0043625">
    <property type="term" value="C:delta DNA polymerase complex"/>
    <property type="evidence" value="ECO:0007669"/>
    <property type="project" value="InterPro"/>
</dbReference>
<evidence type="ECO:0000256" key="4">
    <source>
        <dbReference type="ARBA" id="ARBA00023242"/>
    </source>
</evidence>
<dbReference type="InterPro" id="IPR019038">
    <property type="entry name" value="POLD3"/>
</dbReference>
<dbReference type="EMBL" id="ML978122">
    <property type="protein sequence ID" value="KAF2103373.1"/>
    <property type="molecule type" value="Genomic_DNA"/>
</dbReference>
<dbReference type="Pfam" id="PF09507">
    <property type="entry name" value="CDC27"/>
    <property type="match status" value="1"/>
</dbReference>
<feature type="compositionally biased region" description="Basic and acidic residues" evidence="5">
    <location>
        <begin position="274"/>
        <end position="288"/>
    </location>
</feature>
<feature type="region of interest" description="Disordered" evidence="5">
    <location>
        <begin position="67"/>
        <end position="108"/>
    </location>
</feature>
<feature type="compositionally biased region" description="Low complexity" evidence="5">
    <location>
        <begin position="194"/>
        <end position="210"/>
    </location>
</feature>
<dbReference type="PANTHER" id="PTHR17598:SF13">
    <property type="entry name" value="DNA POLYMERASE DELTA SUBUNIT 3"/>
    <property type="match status" value="1"/>
</dbReference>
<dbReference type="GO" id="GO:0006271">
    <property type="term" value="P:DNA strand elongation involved in DNA replication"/>
    <property type="evidence" value="ECO:0007669"/>
    <property type="project" value="TreeGrafter"/>
</dbReference>
<dbReference type="GO" id="GO:0006297">
    <property type="term" value="P:nucleotide-excision repair, DNA gap filling"/>
    <property type="evidence" value="ECO:0007669"/>
    <property type="project" value="TreeGrafter"/>
</dbReference>
<dbReference type="AlphaFoldDB" id="A0A9P4IQ72"/>
<reference evidence="6" key="1">
    <citation type="journal article" date="2020" name="Stud. Mycol.">
        <title>101 Dothideomycetes genomes: a test case for predicting lifestyles and emergence of pathogens.</title>
        <authorList>
            <person name="Haridas S."/>
            <person name="Albert R."/>
            <person name="Binder M."/>
            <person name="Bloem J."/>
            <person name="Labutti K."/>
            <person name="Salamov A."/>
            <person name="Andreopoulos B."/>
            <person name="Baker S."/>
            <person name="Barry K."/>
            <person name="Bills G."/>
            <person name="Bluhm B."/>
            <person name="Cannon C."/>
            <person name="Castanera R."/>
            <person name="Culley D."/>
            <person name="Daum C."/>
            <person name="Ezra D."/>
            <person name="Gonzalez J."/>
            <person name="Henrissat B."/>
            <person name="Kuo A."/>
            <person name="Liang C."/>
            <person name="Lipzen A."/>
            <person name="Lutzoni F."/>
            <person name="Magnuson J."/>
            <person name="Mondo S."/>
            <person name="Nolan M."/>
            <person name="Ohm R."/>
            <person name="Pangilinan J."/>
            <person name="Park H.-J."/>
            <person name="Ramirez L."/>
            <person name="Alfaro M."/>
            <person name="Sun H."/>
            <person name="Tritt A."/>
            <person name="Yoshinaga Y."/>
            <person name="Zwiers L.-H."/>
            <person name="Turgeon B."/>
            <person name="Goodwin S."/>
            <person name="Spatafora J."/>
            <person name="Crous P."/>
            <person name="Grigoriev I."/>
        </authorList>
    </citation>
    <scope>NUCLEOTIDE SEQUENCE</scope>
    <source>
        <strain evidence="6">CBS 133067</strain>
    </source>
</reference>
<keyword evidence="3" id="KW-0235">DNA replication</keyword>
<evidence type="ECO:0000313" key="7">
    <source>
        <dbReference type="Proteomes" id="UP000799772"/>
    </source>
</evidence>
<name>A0A9P4IQ72_9PEZI</name>
<feature type="compositionally biased region" description="Basic and acidic residues" evidence="5">
    <location>
        <begin position="403"/>
        <end position="416"/>
    </location>
</feature>
<dbReference type="GO" id="GO:1904161">
    <property type="term" value="P:DNA synthesis involved in UV-damage excision repair"/>
    <property type="evidence" value="ECO:0007669"/>
    <property type="project" value="TreeGrafter"/>
</dbReference>
<dbReference type="GO" id="GO:0003887">
    <property type="term" value="F:DNA-directed DNA polymerase activity"/>
    <property type="evidence" value="ECO:0007669"/>
    <property type="project" value="TreeGrafter"/>
</dbReference>
<dbReference type="Proteomes" id="UP000799772">
    <property type="component" value="Unassembled WGS sequence"/>
</dbReference>
<evidence type="ECO:0000256" key="5">
    <source>
        <dbReference type="SAM" id="MobiDB-lite"/>
    </source>
</evidence>
<dbReference type="InterPro" id="IPR041913">
    <property type="entry name" value="POLD3_sf"/>
</dbReference>
<evidence type="ECO:0000256" key="2">
    <source>
        <dbReference type="ARBA" id="ARBA00017589"/>
    </source>
</evidence>
<dbReference type="PANTHER" id="PTHR17598">
    <property type="entry name" value="DNA POLYMERASE DELTA SUBUNIT 3"/>
    <property type="match status" value="1"/>
</dbReference>
<feature type="region of interest" description="Disordered" evidence="5">
    <location>
        <begin position="181"/>
        <end position="327"/>
    </location>
</feature>
<comment type="caution">
    <text evidence="6">The sequence shown here is derived from an EMBL/GenBank/DDBJ whole genome shotgun (WGS) entry which is preliminary data.</text>
</comment>
<protein>
    <recommendedName>
        <fullName evidence="2">DNA polymerase delta subunit 3</fullName>
    </recommendedName>
</protein>
<feature type="compositionally biased region" description="Basic and acidic residues" evidence="5">
    <location>
        <begin position="307"/>
        <end position="325"/>
    </location>
</feature>